<dbReference type="Proteomes" id="UP000287651">
    <property type="component" value="Unassembled WGS sequence"/>
</dbReference>
<feature type="compositionally biased region" description="Polar residues" evidence="1">
    <location>
        <begin position="52"/>
        <end position="62"/>
    </location>
</feature>
<protein>
    <submittedName>
        <fullName evidence="2">Uncharacterized protein</fullName>
    </submittedName>
</protein>
<proteinExistence type="predicted"/>
<dbReference type="EMBL" id="AMZH03001074">
    <property type="protein sequence ID" value="RRT80732.1"/>
    <property type="molecule type" value="Genomic_DNA"/>
</dbReference>
<organism evidence="2 3">
    <name type="scientific">Ensete ventricosum</name>
    <name type="common">Abyssinian banana</name>
    <name type="synonym">Musa ensete</name>
    <dbReference type="NCBI Taxonomy" id="4639"/>
    <lineage>
        <taxon>Eukaryota</taxon>
        <taxon>Viridiplantae</taxon>
        <taxon>Streptophyta</taxon>
        <taxon>Embryophyta</taxon>
        <taxon>Tracheophyta</taxon>
        <taxon>Spermatophyta</taxon>
        <taxon>Magnoliopsida</taxon>
        <taxon>Liliopsida</taxon>
        <taxon>Zingiberales</taxon>
        <taxon>Musaceae</taxon>
        <taxon>Ensete</taxon>
    </lineage>
</organism>
<comment type="caution">
    <text evidence="2">The sequence shown here is derived from an EMBL/GenBank/DDBJ whole genome shotgun (WGS) entry which is preliminary data.</text>
</comment>
<name>A0A427AWU9_ENSVE</name>
<evidence type="ECO:0000313" key="3">
    <source>
        <dbReference type="Proteomes" id="UP000287651"/>
    </source>
</evidence>
<feature type="compositionally biased region" description="Polar residues" evidence="1">
    <location>
        <begin position="1"/>
        <end position="14"/>
    </location>
</feature>
<evidence type="ECO:0000256" key="1">
    <source>
        <dbReference type="SAM" id="MobiDB-lite"/>
    </source>
</evidence>
<accession>A0A427AWU9</accession>
<sequence>MTPSMPKASSCNPSEKTKSKVARGGEFSSLTKTAQQSHVNHTVRPPARSDIQKTSQVGNFQVLNREKNGVFPAAKDSPSVGKGMNPIGIVPSSAILPLKSLTDQKLKTDKNGALTHTSTGERKLLSQAQNRNDFFNLLRKKSLTSSSAIPEPSSVETVSILGRSEAENPQITSSVNMENNNLKPVSESDQPTKISDCLDGDSCASDGSARFYTGNGETNPCSDVVVDPEEEAFLQSLGWDKNAWEEALTKEEIDAFLKKVGKKFFFPMPRIFLVCMQACSHFSLICGFTSYQ</sequence>
<feature type="region of interest" description="Disordered" evidence="1">
    <location>
        <begin position="1"/>
        <end position="68"/>
    </location>
</feature>
<reference evidence="2 3" key="1">
    <citation type="journal article" date="2014" name="Agronomy (Basel)">
        <title>A Draft Genome Sequence for Ensete ventricosum, the Drought-Tolerant Tree Against Hunger.</title>
        <authorList>
            <person name="Harrison J."/>
            <person name="Moore K.A."/>
            <person name="Paszkiewicz K."/>
            <person name="Jones T."/>
            <person name="Grant M."/>
            <person name="Ambacheew D."/>
            <person name="Muzemil S."/>
            <person name="Studholme D.J."/>
        </authorList>
    </citation>
    <scope>NUCLEOTIDE SEQUENCE [LARGE SCALE GENOMIC DNA]</scope>
</reference>
<dbReference type="PANTHER" id="PTHR34112:SF13">
    <property type="entry name" value="OS04G0448200 PROTEIN"/>
    <property type="match status" value="1"/>
</dbReference>
<gene>
    <name evidence="2" type="ORF">B296_00023180</name>
</gene>
<dbReference type="PANTHER" id="PTHR34112">
    <property type="entry name" value="C-JUN-AMINO-TERMINAL KINASE-INTERACTING PROTEIN"/>
    <property type="match status" value="1"/>
</dbReference>
<evidence type="ECO:0000313" key="2">
    <source>
        <dbReference type="EMBL" id="RRT80732.1"/>
    </source>
</evidence>
<dbReference type="AlphaFoldDB" id="A0A427AWU9"/>
<feature type="compositionally biased region" description="Polar residues" evidence="1">
    <location>
        <begin position="28"/>
        <end position="40"/>
    </location>
</feature>